<name>A0A8H7RDB7_9FUNG</name>
<keyword evidence="1 2" id="KW-0175">Coiled coil</keyword>
<gene>
    <name evidence="4" type="ORF">INT47_006100</name>
</gene>
<dbReference type="InterPro" id="IPR040351">
    <property type="entry name" value="RAB3IL/RAB3IP/Sec2"/>
</dbReference>
<reference evidence="4" key="1">
    <citation type="submission" date="2020-12" db="EMBL/GenBank/DDBJ databases">
        <title>Metabolic potential, ecology and presence of endohyphal bacteria is reflected in genomic diversity of Mucoromycotina.</title>
        <authorList>
            <person name="Muszewska A."/>
            <person name="Okrasinska A."/>
            <person name="Steczkiewicz K."/>
            <person name="Drgas O."/>
            <person name="Orlowska M."/>
            <person name="Perlinska-Lenart U."/>
            <person name="Aleksandrzak-Piekarczyk T."/>
            <person name="Szatraj K."/>
            <person name="Zielenkiewicz U."/>
            <person name="Pilsyk S."/>
            <person name="Malc E."/>
            <person name="Mieczkowski P."/>
            <person name="Kruszewska J.S."/>
            <person name="Biernat P."/>
            <person name="Pawlowska J."/>
        </authorList>
    </citation>
    <scope>NUCLEOTIDE SEQUENCE</scope>
    <source>
        <strain evidence="4">WA0000017839</strain>
    </source>
</reference>
<dbReference type="GO" id="GO:0005085">
    <property type="term" value="F:guanyl-nucleotide exchange factor activity"/>
    <property type="evidence" value="ECO:0007669"/>
    <property type="project" value="InterPro"/>
</dbReference>
<dbReference type="PANTHER" id="PTHR14430:SF0">
    <property type="entry name" value="SEC2P DOMAIN-CONTAINING PROTEIN"/>
    <property type="match status" value="1"/>
</dbReference>
<sequence>MSTTTTSLRYSFNMGKEVPAVVILDNRPYESTSSSSTTTTNSPVISSHHLELSHCGCNRVITSEYSCSECHEGFLPILQLAKETGEAKLLLSQLQTQEESLRHDGRIKTDTLNTLEMTVSQSKRLIETTVQGIDSLQHDLKVLKNKCKEETCQVQQIQESKENIEKELEELGTKLTEEADSMIVIEKEAQRILERENGLLETELKSAERELKEASSQLKLIRNTMGQHDDIMNHTLDEQPQQQQQQQVQVESNVIDTYTRAQVETILMHGLELGLHMDTLEDDGALMDFNDFIQSLYKTPLRKIHSLKYMRYCIRDDIEPCLRFGPNPRLATRKIMDSILVKSCFIEECPEGFVTEQAIRQLKEEASASLWERFTTSTVFLGCQACGRNMDKQSRVALLKYRFRISYFDEWACIDRYCRDRLLAVIEFYLFIRHLRAGAYKHRSVHELYQQSIRLKLQMFLTRMGALPSMLQNCGIHKDKIASAFHGEDMNHSVMLLSESAFERLSSSTESTMTISTVESSRTSASS</sequence>
<dbReference type="GO" id="GO:0006887">
    <property type="term" value="P:exocytosis"/>
    <property type="evidence" value="ECO:0007669"/>
    <property type="project" value="TreeGrafter"/>
</dbReference>
<accession>A0A8H7RDB7</accession>
<dbReference type="InterPro" id="IPR009449">
    <property type="entry name" value="Sec2_N"/>
</dbReference>
<dbReference type="AlphaFoldDB" id="A0A8H7RDB7"/>
<feature type="domain" description="GDP/GTP exchange factor Sec2 N-terminal" evidence="3">
    <location>
        <begin position="92"/>
        <end position="227"/>
    </location>
</feature>
<feature type="coiled-coil region" evidence="2">
    <location>
        <begin position="133"/>
        <end position="224"/>
    </location>
</feature>
<evidence type="ECO:0000256" key="1">
    <source>
        <dbReference type="ARBA" id="ARBA00023054"/>
    </source>
</evidence>
<dbReference type="Pfam" id="PF25555">
    <property type="entry name" value="RAB3A-like_C"/>
    <property type="match status" value="1"/>
</dbReference>
<dbReference type="CDD" id="cd21044">
    <property type="entry name" value="Rab11BD_RAB3IP_like"/>
    <property type="match status" value="1"/>
</dbReference>
<dbReference type="Proteomes" id="UP000603453">
    <property type="component" value="Unassembled WGS sequence"/>
</dbReference>
<dbReference type="GO" id="GO:0051286">
    <property type="term" value="C:cell tip"/>
    <property type="evidence" value="ECO:0007669"/>
    <property type="project" value="TreeGrafter"/>
</dbReference>
<evidence type="ECO:0000256" key="2">
    <source>
        <dbReference type="SAM" id="Coils"/>
    </source>
</evidence>
<dbReference type="PANTHER" id="PTHR14430">
    <property type="entry name" value="RABIN3-RELATED"/>
    <property type="match status" value="1"/>
</dbReference>
<evidence type="ECO:0000259" key="3">
    <source>
        <dbReference type="Pfam" id="PF06428"/>
    </source>
</evidence>
<comment type="caution">
    <text evidence="4">The sequence shown here is derived from an EMBL/GenBank/DDBJ whole genome shotgun (WGS) entry which is preliminary data.</text>
</comment>
<dbReference type="EMBL" id="JAEPRD010000020">
    <property type="protein sequence ID" value="KAG2208245.1"/>
    <property type="molecule type" value="Genomic_DNA"/>
</dbReference>
<protein>
    <recommendedName>
        <fullName evidence="3">GDP/GTP exchange factor Sec2 N-terminal domain-containing protein</fullName>
    </recommendedName>
</protein>
<evidence type="ECO:0000313" key="4">
    <source>
        <dbReference type="EMBL" id="KAG2208245.1"/>
    </source>
</evidence>
<proteinExistence type="predicted"/>
<dbReference type="GO" id="GO:0070319">
    <property type="term" value="C:Golgi to plasma membrane transport vesicle"/>
    <property type="evidence" value="ECO:0007669"/>
    <property type="project" value="TreeGrafter"/>
</dbReference>
<dbReference type="SUPFAM" id="SSF144284">
    <property type="entry name" value="Sec2 N-terminal region"/>
    <property type="match status" value="1"/>
</dbReference>
<dbReference type="Gene3D" id="6.10.140.910">
    <property type="match status" value="1"/>
</dbReference>
<evidence type="ECO:0000313" key="5">
    <source>
        <dbReference type="Proteomes" id="UP000603453"/>
    </source>
</evidence>
<keyword evidence="5" id="KW-1185">Reference proteome</keyword>
<organism evidence="4 5">
    <name type="scientific">Mucor saturninus</name>
    <dbReference type="NCBI Taxonomy" id="64648"/>
    <lineage>
        <taxon>Eukaryota</taxon>
        <taxon>Fungi</taxon>
        <taxon>Fungi incertae sedis</taxon>
        <taxon>Mucoromycota</taxon>
        <taxon>Mucoromycotina</taxon>
        <taxon>Mucoromycetes</taxon>
        <taxon>Mucorales</taxon>
        <taxon>Mucorineae</taxon>
        <taxon>Mucoraceae</taxon>
        <taxon>Mucor</taxon>
    </lineage>
</organism>
<dbReference type="OrthoDB" id="5560525at2759"/>
<dbReference type="Pfam" id="PF06428">
    <property type="entry name" value="Sec2p"/>
    <property type="match status" value="1"/>
</dbReference>